<dbReference type="PANTHER" id="PTHR11566:SF21">
    <property type="entry name" value="DYNAMIN RELATED PROTEIN 1, ISOFORM A"/>
    <property type="match status" value="1"/>
</dbReference>
<dbReference type="PROSITE" id="PS00410">
    <property type="entry name" value="G_DYNAMIN_1"/>
    <property type="match status" value="1"/>
</dbReference>
<dbReference type="SMART" id="SM00053">
    <property type="entry name" value="DYNc"/>
    <property type="match status" value="1"/>
</dbReference>
<feature type="compositionally biased region" description="Low complexity" evidence="4">
    <location>
        <begin position="654"/>
        <end position="665"/>
    </location>
</feature>
<feature type="domain" description="GED" evidence="5">
    <location>
        <begin position="699"/>
        <end position="790"/>
    </location>
</feature>
<dbReference type="PANTHER" id="PTHR11566">
    <property type="entry name" value="DYNAMIN"/>
    <property type="match status" value="1"/>
</dbReference>
<sequence>MEKLIPIINKLQDVFHNVGMLDTIDLPQIAVVGSQSSGKSSVLENIVGRDFLPRGSGIVTRRPLVLQLIHHPASKTKTADAAKQEKKAQDNETNENEWGEFLHIPNKRFHNFAEIRDEINLETDRVTGKNKGISPLPIHLKIYSPYVLNLTLIDLPGITKVPVGDQPKDIENQIRKMIVQYISKPNCIILAVTAANTDIANSDALKLAREQDKRGDRTVGVLTKLDIMDNGTDCLDVLQGKVIPLKLGFIGVVNRSQADIHESKAIRQAVEDEAKFFNNHPAYKNVSDRMGIPYLSKQLNLILLNHIRHVLPEIKSKIAQLIAQAQQRLQEYGVPVNEGGMSNGALLLSLLTKFSTDYVDVIDGRNTDLSTNDLFGGARINHIFTKKFFPYLSKMDACENLTEFDIRNAIRNAKGPRTSLFIPEASFEMLVKRQVKQLEDPSLRCVDQVYEELASMVDHCEKCLARFPNLKEKTKEFVTNLLREYSEPLKEFIRNLISIELAYINTNHPDFFKGGQTAIMLMEKMNPNAQQSQQQLNQLPQHPPLPNQNNAYNQQPVQQSGRGNIVQRQQQVPQRQQPPQEDTQGDWYDIMSTTDPRYKKQPPPPLPNSARSSAPAPAVVDKKVQHSGFLSNFFGSKKAEDETSAAVPSPQEVTPAHHPYDTTTTAPPPPSHHNQQDDYNQISGPYSESLPVDRETQEIDIIRTLLSAYFAIVLKNISDSVPKAVMHFLVNKSKANLQSELVRNLYKDDLFEDLLRENDEIALKRKATAKMLKVLQRAQDIINEVRDLKL</sequence>
<dbReference type="Gene3D" id="1.20.120.1240">
    <property type="entry name" value="Dynamin, middle domain"/>
    <property type="match status" value="2"/>
</dbReference>
<keyword evidence="1 3" id="KW-0547">Nucleotide-binding</keyword>
<dbReference type="InterPro" id="IPR027417">
    <property type="entry name" value="P-loop_NTPase"/>
</dbReference>
<evidence type="ECO:0000256" key="4">
    <source>
        <dbReference type="SAM" id="MobiDB-lite"/>
    </source>
</evidence>
<feature type="compositionally biased region" description="Low complexity" evidence="4">
    <location>
        <begin position="608"/>
        <end position="618"/>
    </location>
</feature>
<dbReference type="InterPro" id="IPR000375">
    <property type="entry name" value="Dynamin_stalk"/>
</dbReference>
<evidence type="ECO:0000313" key="7">
    <source>
        <dbReference type="EMBL" id="KAL0491632.1"/>
    </source>
</evidence>
<dbReference type="PROSITE" id="PS51388">
    <property type="entry name" value="GED"/>
    <property type="match status" value="1"/>
</dbReference>
<comment type="caution">
    <text evidence="7">The sequence shown here is derived from an EMBL/GenBank/DDBJ whole genome shotgun (WGS) entry which is preliminary data.</text>
</comment>
<comment type="similarity">
    <text evidence="3">Belongs to the TRAFAC class dynamin-like GTPase superfamily. Dynamin/Fzo/YdjA family.</text>
</comment>
<evidence type="ECO:0000256" key="3">
    <source>
        <dbReference type="RuleBase" id="RU003932"/>
    </source>
</evidence>
<dbReference type="Pfam" id="PF01031">
    <property type="entry name" value="Dynamin_M"/>
    <property type="match status" value="1"/>
</dbReference>
<dbReference type="CDD" id="cd08771">
    <property type="entry name" value="DLP_1"/>
    <property type="match status" value="1"/>
</dbReference>
<name>A0AAW2ZSH6_9EUKA</name>
<feature type="domain" description="Dynamin-type G" evidence="6">
    <location>
        <begin position="23"/>
        <end position="312"/>
    </location>
</feature>
<evidence type="ECO:0000256" key="2">
    <source>
        <dbReference type="ARBA" id="ARBA00023134"/>
    </source>
</evidence>
<feature type="region of interest" description="Disordered" evidence="4">
    <location>
        <begin position="75"/>
        <end position="97"/>
    </location>
</feature>
<feature type="compositionally biased region" description="Low complexity" evidence="4">
    <location>
        <begin position="566"/>
        <end position="580"/>
    </location>
</feature>
<dbReference type="GO" id="GO:0005525">
    <property type="term" value="F:GTP binding"/>
    <property type="evidence" value="ECO:0007669"/>
    <property type="project" value="UniProtKB-KW"/>
</dbReference>
<dbReference type="Pfam" id="PF00350">
    <property type="entry name" value="Dynamin_N"/>
    <property type="match status" value="1"/>
</dbReference>
<dbReference type="InterPro" id="IPR001401">
    <property type="entry name" value="Dynamin_GTPase"/>
</dbReference>
<dbReference type="InterPro" id="IPR030381">
    <property type="entry name" value="G_DYNAMIN_dom"/>
</dbReference>
<evidence type="ECO:0000259" key="5">
    <source>
        <dbReference type="PROSITE" id="PS51388"/>
    </source>
</evidence>
<dbReference type="Proteomes" id="UP001431209">
    <property type="component" value="Unassembled WGS sequence"/>
</dbReference>
<proteinExistence type="inferred from homology"/>
<keyword evidence="8" id="KW-1185">Reference proteome</keyword>
<feature type="region of interest" description="Disordered" evidence="4">
    <location>
        <begin position="638"/>
        <end position="690"/>
    </location>
</feature>
<dbReference type="SMART" id="SM00302">
    <property type="entry name" value="GED"/>
    <property type="match status" value="1"/>
</dbReference>
<dbReference type="InterPro" id="IPR022812">
    <property type="entry name" value="Dynamin"/>
</dbReference>
<evidence type="ECO:0000259" key="6">
    <source>
        <dbReference type="PROSITE" id="PS51718"/>
    </source>
</evidence>
<dbReference type="GO" id="GO:0003924">
    <property type="term" value="F:GTPase activity"/>
    <property type="evidence" value="ECO:0007669"/>
    <property type="project" value="InterPro"/>
</dbReference>
<organism evidence="7 8">
    <name type="scientific">Acrasis kona</name>
    <dbReference type="NCBI Taxonomy" id="1008807"/>
    <lineage>
        <taxon>Eukaryota</taxon>
        <taxon>Discoba</taxon>
        <taxon>Heterolobosea</taxon>
        <taxon>Tetramitia</taxon>
        <taxon>Eutetramitia</taxon>
        <taxon>Acrasidae</taxon>
        <taxon>Acrasis</taxon>
    </lineage>
</organism>
<reference evidence="7 8" key="1">
    <citation type="submission" date="2024-03" db="EMBL/GenBank/DDBJ databases">
        <title>The Acrasis kona genome and developmental transcriptomes reveal deep origins of eukaryotic multicellular pathways.</title>
        <authorList>
            <person name="Sheikh S."/>
            <person name="Fu C.-J."/>
            <person name="Brown M.W."/>
            <person name="Baldauf S.L."/>
        </authorList>
    </citation>
    <scope>NUCLEOTIDE SEQUENCE [LARGE SCALE GENOMIC DNA]</scope>
    <source>
        <strain evidence="7 8">ATCC MYA-3509</strain>
    </source>
</reference>
<evidence type="ECO:0000313" key="8">
    <source>
        <dbReference type="Proteomes" id="UP001431209"/>
    </source>
</evidence>
<feature type="compositionally biased region" description="Polar residues" evidence="4">
    <location>
        <begin position="677"/>
        <end position="686"/>
    </location>
</feature>
<dbReference type="SUPFAM" id="SSF52540">
    <property type="entry name" value="P-loop containing nucleoside triphosphate hydrolases"/>
    <property type="match status" value="1"/>
</dbReference>
<dbReference type="EMBL" id="JAOPGA020001834">
    <property type="protein sequence ID" value="KAL0491632.1"/>
    <property type="molecule type" value="Genomic_DNA"/>
</dbReference>
<dbReference type="AlphaFoldDB" id="A0AAW2ZSH6"/>
<feature type="compositionally biased region" description="Basic and acidic residues" evidence="4">
    <location>
        <begin position="77"/>
        <end position="90"/>
    </location>
</feature>
<dbReference type="PROSITE" id="PS51718">
    <property type="entry name" value="G_DYNAMIN_2"/>
    <property type="match status" value="1"/>
</dbReference>
<dbReference type="GO" id="GO:0008017">
    <property type="term" value="F:microtubule binding"/>
    <property type="evidence" value="ECO:0007669"/>
    <property type="project" value="TreeGrafter"/>
</dbReference>
<dbReference type="Pfam" id="PF02212">
    <property type="entry name" value="GED"/>
    <property type="match status" value="1"/>
</dbReference>
<dbReference type="InterPro" id="IPR019762">
    <property type="entry name" value="Dynamin_GTPase_CS"/>
</dbReference>
<dbReference type="InterPro" id="IPR020850">
    <property type="entry name" value="GED_dom"/>
</dbReference>
<dbReference type="InterPro" id="IPR003130">
    <property type="entry name" value="GED"/>
</dbReference>
<accession>A0AAW2ZSH6</accession>
<gene>
    <name evidence="7" type="ORF">AKO1_000297</name>
</gene>
<dbReference type="InterPro" id="IPR045063">
    <property type="entry name" value="Dynamin_N"/>
</dbReference>
<dbReference type="Gene3D" id="3.40.50.300">
    <property type="entry name" value="P-loop containing nucleotide triphosphate hydrolases"/>
    <property type="match status" value="1"/>
</dbReference>
<feature type="region of interest" description="Disordered" evidence="4">
    <location>
        <begin position="528"/>
        <end position="619"/>
    </location>
</feature>
<dbReference type="GO" id="GO:0005874">
    <property type="term" value="C:microtubule"/>
    <property type="evidence" value="ECO:0007669"/>
    <property type="project" value="TreeGrafter"/>
</dbReference>
<keyword evidence="2 3" id="KW-0342">GTP-binding</keyword>
<dbReference type="GO" id="GO:0005737">
    <property type="term" value="C:cytoplasm"/>
    <property type="evidence" value="ECO:0007669"/>
    <property type="project" value="TreeGrafter"/>
</dbReference>
<protein>
    <submittedName>
        <fullName evidence="7">Vacuolar protein sorting protein VPS1</fullName>
    </submittedName>
</protein>
<dbReference type="PRINTS" id="PR00195">
    <property type="entry name" value="DYNAMIN"/>
</dbReference>
<feature type="compositionally biased region" description="Polar residues" evidence="4">
    <location>
        <begin position="551"/>
        <end position="562"/>
    </location>
</feature>
<dbReference type="GO" id="GO:0016020">
    <property type="term" value="C:membrane"/>
    <property type="evidence" value="ECO:0007669"/>
    <property type="project" value="TreeGrafter"/>
</dbReference>
<evidence type="ECO:0000256" key="1">
    <source>
        <dbReference type="ARBA" id="ARBA00022741"/>
    </source>
</evidence>
<dbReference type="FunFam" id="3.40.50.300:FF:001027">
    <property type="entry name" value="dynamin-related protein 3A"/>
    <property type="match status" value="1"/>
</dbReference>
<feature type="compositionally biased region" description="Low complexity" evidence="4">
    <location>
        <begin position="528"/>
        <end position="540"/>
    </location>
</feature>